<protein>
    <submittedName>
        <fullName evidence="2">Uncharacterized protein</fullName>
    </submittedName>
</protein>
<feature type="region of interest" description="Disordered" evidence="1">
    <location>
        <begin position="79"/>
        <end position="98"/>
    </location>
</feature>
<dbReference type="HOGENOM" id="CLU_025890_0_0_1"/>
<feature type="compositionally biased region" description="Polar residues" evidence="1">
    <location>
        <begin position="438"/>
        <end position="461"/>
    </location>
</feature>
<accession>A0A086IYX0</accession>
<sequence length="471" mass="54149">MRYFIIKYVLTVCISTEHVLGTGIDRILITDEMMQIKDLSNILPSVGEYLINEMTDIEDSNPKLESCSVSAKSGIKKTVDEGVSPQATPRNTEKEDGTLDGLDSILEKDPKWADSRNLLKSIEEFSDEPLSMKFYLPEEDYRSINPKACSFMVIGKMDHIKYRYIQNVLRMAPNYSCSHSYKKFKHRDVTALDNIESYSVEMRVLEANNQMKKFYSKVREVRQKLLKPQLTMSAVNDFETVTQIYFAYISRQVAKFSDVLEGFAYDKKSLSALQERREALSLIHPINEVKRQQKQYVMKNKRIFYPEIEHMAFAKASMVNTIFQIEEIMPYIEDIYAIIKQEDNNEPAHLNYIREHMPELTKSLQKSLQSILDFNPDSFDNVMLTNAKVKMEETLKIFTSMVHMATRSLIEISVLLKNAVYFKPRNLQFIPENAAATTKTTPSQLNNIASSTKTTPSQLSDTTPSTKTTPS</sequence>
<feature type="compositionally biased region" description="Low complexity" evidence="1">
    <location>
        <begin position="462"/>
        <end position="471"/>
    </location>
</feature>
<gene>
    <name evidence="2" type="ORF">NESG_02471</name>
</gene>
<keyword evidence="3" id="KW-1185">Reference proteome</keyword>
<evidence type="ECO:0000313" key="2">
    <source>
        <dbReference type="EMBL" id="KFG25088.1"/>
    </source>
</evidence>
<dbReference type="GeneID" id="77677444"/>
<dbReference type="Proteomes" id="UP000054524">
    <property type="component" value="Unassembled WGS sequence"/>
</dbReference>
<evidence type="ECO:0000256" key="1">
    <source>
        <dbReference type="SAM" id="MobiDB-lite"/>
    </source>
</evidence>
<feature type="non-terminal residue" evidence="2">
    <location>
        <position position="471"/>
    </location>
</feature>
<comment type="caution">
    <text evidence="2">The sequence shown here is derived from an EMBL/GenBank/DDBJ whole genome shotgun (WGS) entry which is preliminary data.</text>
</comment>
<dbReference type="AlphaFoldDB" id="A0A086IYX0"/>
<feature type="region of interest" description="Disordered" evidence="1">
    <location>
        <begin position="438"/>
        <end position="471"/>
    </location>
</feature>
<reference evidence="2 3" key="1">
    <citation type="journal article" date="2014" name="Genome Announc.">
        <title>Genome Sequence of the Microsporidian Species Nematocida sp1 Strain ERTm6 (ATCC PRA-372).</title>
        <authorList>
            <person name="Bakowski M.A."/>
            <person name="Priest M."/>
            <person name="Young S."/>
            <person name="Cuomo C.A."/>
            <person name="Troemel E.R."/>
        </authorList>
    </citation>
    <scope>NUCLEOTIDE SEQUENCE [LARGE SCALE GENOMIC DNA]</scope>
    <source>
        <strain evidence="2 3">ERTm6</strain>
    </source>
</reference>
<name>A0A086IYX0_NEMA1</name>
<evidence type="ECO:0000313" key="3">
    <source>
        <dbReference type="Proteomes" id="UP000054524"/>
    </source>
</evidence>
<proteinExistence type="predicted"/>
<dbReference type="EMBL" id="AKIJ01000011">
    <property type="protein sequence ID" value="KFG25088.1"/>
    <property type="molecule type" value="Genomic_DNA"/>
</dbReference>
<organism evidence="2 3">
    <name type="scientific">Nematocida ausubeli (strain ATCC PRA-371 / ERTm2)</name>
    <name type="common">Nematode killer fungus</name>
    <dbReference type="NCBI Taxonomy" id="1913371"/>
    <lineage>
        <taxon>Eukaryota</taxon>
        <taxon>Fungi</taxon>
        <taxon>Fungi incertae sedis</taxon>
        <taxon>Microsporidia</taxon>
        <taxon>Nematocida</taxon>
    </lineage>
</organism>
<dbReference type="RefSeq" id="XP_052903643.1">
    <property type="nucleotide sequence ID" value="XM_053050074.1"/>
</dbReference>